<dbReference type="HOGENOM" id="CLU_3237579_0_0_10"/>
<protein>
    <submittedName>
        <fullName evidence="1">Uncharacterized protein</fullName>
    </submittedName>
</protein>
<proteinExistence type="predicted"/>
<keyword evidence="2" id="KW-1185">Reference proteome</keyword>
<dbReference type="AlphaFoldDB" id="D1PU43"/>
<organism evidence="1 2">
    <name type="scientific">Hallella bergensis DSM 17361</name>
    <dbReference type="NCBI Taxonomy" id="585502"/>
    <lineage>
        <taxon>Bacteria</taxon>
        <taxon>Pseudomonadati</taxon>
        <taxon>Bacteroidota</taxon>
        <taxon>Bacteroidia</taxon>
        <taxon>Bacteroidales</taxon>
        <taxon>Prevotellaceae</taxon>
        <taxon>Hallella</taxon>
    </lineage>
</organism>
<name>D1PU43_9BACT</name>
<reference evidence="1 2" key="1">
    <citation type="submission" date="2009-10" db="EMBL/GenBank/DDBJ databases">
        <authorList>
            <person name="Qin X."/>
            <person name="Bachman B."/>
            <person name="Battles P."/>
            <person name="Bell A."/>
            <person name="Bess C."/>
            <person name="Bickham C."/>
            <person name="Chaboub L."/>
            <person name="Chen D."/>
            <person name="Coyle M."/>
            <person name="Deiros D.R."/>
            <person name="Dinh H."/>
            <person name="Forbes L."/>
            <person name="Fowler G."/>
            <person name="Francisco L."/>
            <person name="Fu Q."/>
            <person name="Gubbala S."/>
            <person name="Hale W."/>
            <person name="Han Y."/>
            <person name="Hemphill L."/>
            <person name="Highlander S.K."/>
            <person name="Hirani K."/>
            <person name="Hogues M."/>
            <person name="Jackson L."/>
            <person name="Jakkamsetti A."/>
            <person name="Javaid M."/>
            <person name="Jiang H."/>
            <person name="Korchina V."/>
            <person name="Kovar C."/>
            <person name="Lara F."/>
            <person name="Lee S."/>
            <person name="Mata R."/>
            <person name="Mathew T."/>
            <person name="Moen C."/>
            <person name="Morales K."/>
            <person name="Munidasa M."/>
            <person name="Nazareth L."/>
            <person name="Ngo R."/>
            <person name="Nguyen L."/>
            <person name="Okwuonu G."/>
            <person name="Ongeri F."/>
            <person name="Patil S."/>
            <person name="Petrosino J."/>
            <person name="Pham C."/>
            <person name="Pham P."/>
            <person name="Pu L.-L."/>
            <person name="Puazo M."/>
            <person name="Raj R."/>
            <person name="Reid J."/>
            <person name="Rouhana J."/>
            <person name="Saada N."/>
            <person name="Shang Y."/>
            <person name="Simmons D."/>
            <person name="Thornton R."/>
            <person name="Warren J."/>
            <person name="Weissenberger G."/>
            <person name="Zhang J."/>
            <person name="Zhang L."/>
            <person name="Zhou C."/>
            <person name="Zhu D."/>
            <person name="Muzny D."/>
            <person name="Worley K."/>
            <person name="Gibbs R."/>
        </authorList>
    </citation>
    <scope>NUCLEOTIDE SEQUENCE [LARGE SCALE GENOMIC DNA]</scope>
    <source>
        <strain evidence="1 2">DSM 17361</strain>
    </source>
</reference>
<comment type="caution">
    <text evidence="1">The sequence shown here is derived from an EMBL/GenBank/DDBJ whole genome shotgun (WGS) entry which is preliminary data.</text>
</comment>
<dbReference type="EMBL" id="ACKS01000023">
    <property type="protein sequence ID" value="EFA45090.1"/>
    <property type="molecule type" value="Genomic_DNA"/>
</dbReference>
<accession>D1PU43</accession>
<gene>
    <name evidence="1" type="ORF">HMPREF0645_0478</name>
</gene>
<sequence length="43" mass="5195">MVLRWFELTVQNYANLLKIKNQFMIKCHRIMISGVEMIVIKEI</sequence>
<evidence type="ECO:0000313" key="2">
    <source>
        <dbReference type="Proteomes" id="UP000003160"/>
    </source>
</evidence>
<dbReference type="Proteomes" id="UP000003160">
    <property type="component" value="Unassembled WGS sequence"/>
</dbReference>
<evidence type="ECO:0000313" key="1">
    <source>
        <dbReference type="EMBL" id="EFA45090.1"/>
    </source>
</evidence>